<protein>
    <submittedName>
        <fullName evidence="1">Uncharacterized protein</fullName>
    </submittedName>
</protein>
<reference evidence="1 2" key="1">
    <citation type="submission" date="2018-08" db="EMBL/GenBank/DDBJ databases">
        <title>Genomic Encyclopedia of Archaeal and Bacterial Type Strains, Phase II (KMG-II): from individual species to whole genera.</title>
        <authorList>
            <person name="Goeker M."/>
        </authorList>
    </citation>
    <scope>NUCLEOTIDE SEQUENCE [LARGE SCALE GENOMIC DNA]</scope>
    <source>
        <strain evidence="1 2">DSM 17099</strain>
    </source>
</reference>
<sequence length="125" mass="14231">MIRQPTPMAQLHAWHRAALADPSLPRHEGLAECGWYKTRLVKGGPWVAVRIWCEREIDAETGELTAPEILRCEVDGMRRDPARIWIFLTPITRAEFDALRQRQTDIPAMAATMARLDLSQGAMRP</sequence>
<comment type="caution">
    <text evidence="1">The sequence shown here is derived from an EMBL/GenBank/DDBJ whole genome shotgun (WGS) entry which is preliminary data.</text>
</comment>
<evidence type="ECO:0000313" key="2">
    <source>
        <dbReference type="Proteomes" id="UP000256941"/>
    </source>
</evidence>
<gene>
    <name evidence="1" type="ORF">BDD41_2327</name>
</gene>
<evidence type="ECO:0000313" key="1">
    <source>
        <dbReference type="EMBL" id="REF69617.1"/>
    </source>
</evidence>
<proteinExistence type="predicted"/>
<accession>A0A3D9XGH5</accession>
<dbReference type="AlphaFoldDB" id="A0A3D9XGH5"/>
<name>A0A3D9XGH5_PARVE</name>
<dbReference type="Proteomes" id="UP000256941">
    <property type="component" value="Unassembled WGS sequence"/>
</dbReference>
<dbReference type="EMBL" id="QTUJ01000002">
    <property type="protein sequence ID" value="REF69617.1"/>
    <property type="molecule type" value="Genomic_DNA"/>
</dbReference>
<dbReference type="RefSeq" id="WP_116221867.1">
    <property type="nucleotide sequence ID" value="NZ_CP038197.1"/>
</dbReference>
<organism evidence="1 2">
    <name type="scientific">Paracoccus versutus</name>
    <name type="common">Thiobacillus versutus</name>
    <dbReference type="NCBI Taxonomy" id="34007"/>
    <lineage>
        <taxon>Bacteria</taxon>
        <taxon>Pseudomonadati</taxon>
        <taxon>Pseudomonadota</taxon>
        <taxon>Alphaproteobacteria</taxon>
        <taxon>Rhodobacterales</taxon>
        <taxon>Paracoccaceae</taxon>
        <taxon>Paracoccus</taxon>
    </lineage>
</organism>